<feature type="transmembrane region" description="Helical" evidence="13">
    <location>
        <begin position="355"/>
        <end position="375"/>
    </location>
</feature>
<dbReference type="GO" id="GO:0047057">
    <property type="term" value="F:vitamin-K-epoxide reductase (warfarin-sensitive) activity"/>
    <property type="evidence" value="ECO:0000318"/>
    <property type="project" value="GO_Central"/>
</dbReference>
<keyword evidence="6" id="KW-0256">Endoplasmic reticulum</keyword>
<evidence type="ECO:0000259" key="14">
    <source>
        <dbReference type="SMART" id="SM00756"/>
    </source>
</evidence>
<dbReference type="GO" id="GO:0048038">
    <property type="term" value="F:quinone binding"/>
    <property type="evidence" value="ECO:0007669"/>
    <property type="project" value="UniProtKB-KW"/>
</dbReference>
<dbReference type="STRING" id="7070.A0A139WDY1"/>
<dbReference type="Proteomes" id="UP000007266">
    <property type="component" value="Linkage group 8"/>
</dbReference>
<feature type="domain" description="Vitamin K epoxide reductase" evidence="14">
    <location>
        <begin position="233"/>
        <end position="377"/>
    </location>
</feature>
<dbReference type="InterPro" id="IPR042406">
    <property type="entry name" value="VKORC1/VKORC1L1"/>
</dbReference>
<evidence type="ECO:0000256" key="6">
    <source>
        <dbReference type="ARBA" id="ARBA00022824"/>
    </source>
</evidence>
<feature type="transmembrane region" description="Helical" evidence="13">
    <location>
        <begin position="331"/>
        <end position="349"/>
    </location>
</feature>
<keyword evidence="11" id="KW-0676">Redox-active center</keyword>
<reference evidence="15 16" key="2">
    <citation type="journal article" date="2010" name="Nucleic Acids Res.">
        <title>BeetleBase in 2010: revisions to provide comprehensive genomic information for Tribolium castaneum.</title>
        <authorList>
            <person name="Kim H.S."/>
            <person name="Murphy T."/>
            <person name="Xia J."/>
            <person name="Caragea D."/>
            <person name="Park Y."/>
            <person name="Beeman R.W."/>
            <person name="Lorenzen M.D."/>
            <person name="Butcher S."/>
            <person name="Manak J.R."/>
            <person name="Brown S.J."/>
        </authorList>
    </citation>
    <scope>GENOME REANNOTATION</scope>
    <source>
        <strain evidence="15 16">Georgia GA2</strain>
    </source>
</reference>
<evidence type="ECO:0000256" key="2">
    <source>
        <dbReference type="ARBA" id="ARBA00006214"/>
    </source>
</evidence>
<keyword evidence="10" id="KW-1015">Disulfide bond</keyword>
<dbReference type="Gene3D" id="1.20.1440.130">
    <property type="entry name" value="VKOR domain"/>
    <property type="match status" value="1"/>
</dbReference>
<keyword evidence="8" id="KW-0560">Oxidoreductase</keyword>
<evidence type="ECO:0000256" key="7">
    <source>
        <dbReference type="ARBA" id="ARBA00022989"/>
    </source>
</evidence>
<evidence type="ECO:0000256" key="5">
    <source>
        <dbReference type="ARBA" id="ARBA00022719"/>
    </source>
</evidence>
<dbReference type="GO" id="GO:0042373">
    <property type="term" value="P:vitamin K metabolic process"/>
    <property type="evidence" value="ECO:0000318"/>
    <property type="project" value="GO_Central"/>
</dbReference>
<evidence type="ECO:0000256" key="4">
    <source>
        <dbReference type="ARBA" id="ARBA00022692"/>
    </source>
</evidence>
<dbReference type="EC" id="1.17.4.4" evidence="3"/>
<reference evidence="15 16" key="1">
    <citation type="journal article" date="2008" name="Nature">
        <title>The genome of the model beetle and pest Tribolium castaneum.</title>
        <authorList>
            <consortium name="Tribolium Genome Sequencing Consortium"/>
            <person name="Richards S."/>
            <person name="Gibbs R.A."/>
            <person name="Weinstock G.M."/>
            <person name="Brown S.J."/>
            <person name="Denell R."/>
            <person name="Beeman R.W."/>
            <person name="Gibbs R."/>
            <person name="Beeman R.W."/>
            <person name="Brown S.J."/>
            <person name="Bucher G."/>
            <person name="Friedrich M."/>
            <person name="Grimmelikhuijzen C.J."/>
            <person name="Klingler M."/>
            <person name="Lorenzen M."/>
            <person name="Richards S."/>
            <person name="Roth S."/>
            <person name="Schroder R."/>
            <person name="Tautz D."/>
            <person name="Zdobnov E.M."/>
            <person name="Muzny D."/>
            <person name="Gibbs R.A."/>
            <person name="Weinstock G.M."/>
            <person name="Attaway T."/>
            <person name="Bell S."/>
            <person name="Buhay C.J."/>
            <person name="Chandrabose M.N."/>
            <person name="Chavez D."/>
            <person name="Clerk-Blankenburg K.P."/>
            <person name="Cree A."/>
            <person name="Dao M."/>
            <person name="Davis C."/>
            <person name="Chacko J."/>
            <person name="Dinh H."/>
            <person name="Dugan-Rocha S."/>
            <person name="Fowler G."/>
            <person name="Garner T.T."/>
            <person name="Garnes J."/>
            <person name="Gnirke A."/>
            <person name="Hawes A."/>
            <person name="Hernandez J."/>
            <person name="Hines S."/>
            <person name="Holder M."/>
            <person name="Hume J."/>
            <person name="Jhangiani S.N."/>
            <person name="Joshi V."/>
            <person name="Khan Z.M."/>
            <person name="Jackson L."/>
            <person name="Kovar C."/>
            <person name="Kowis A."/>
            <person name="Lee S."/>
            <person name="Lewis L.R."/>
            <person name="Margolis J."/>
            <person name="Morgan M."/>
            <person name="Nazareth L.V."/>
            <person name="Nguyen N."/>
            <person name="Okwuonu G."/>
            <person name="Parker D."/>
            <person name="Richards S."/>
            <person name="Ruiz S.J."/>
            <person name="Santibanez J."/>
            <person name="Savard J."/>
            <person name="Scherer S.E."/>
            <person name="Schneider B."/>
            <person name="Sodergren E."/>
            <person name="Tautz D."/>
            <person name="Vattahil S."/>
            <person name="Villasana D."/>
            <person name="White C.S."/>
            <person name="Wright R."/>
            <person name="Park Y."/>
            <person name="Beeman R.W."/>
            <person name="Lord J."/>
            <person name="Oppert B."/>
            <person name="Lorenzen M."/>
            <person name="Brown S."/>
            <person name="Wang L."/>
            <person name="Savard J."/>
            <person name="Tautz D."/>
            <person name="Richards S."/>
            <person name="Weinstock G."/>
            <person name="Gibbs R.A."/>
            <person name="Liu Y."/>
            <person name="Worley K."/>
            <person name="Weinstock G."/>
            <person name="Elsik C.G."/>
            <person name="Reese J.T."/>
            <person name="Elhaik E."/>
            <person name="Landan G."/>
            <person name="Graur D."/>
            <person name="Arensburger P."/>
            <person name="Atkinson P."/>
            <person name="Beeman R.W."/>
            <person name="Beidler J."/>
            <person name="Brown S.J."/>
            <person name="Demuth J.P."/>
            <person name="Drury D.W."/>
            <person name="Du Y.Z."/>
            <person name="Fujiwara H."/>
            <person name="Lorenzen M."/>
            <person name="Maselli V."/>
            <person name="Osanai M."/>
            <person name="Park Y."/>
            <person name="Robertson H.M."/>
            <person name="Tu Z."/>
            <person name="Wang J.J."/>
            <person name="Wang S."/>
            <person name="Richards S."/>
            <person name="Song H."/>
            <person name="Zhang L."/>
            <person name="Sodergren E."/>
            <person name="Werner D."/>
            <person name="Stanke M."/>
            <person name="Morgenstern B."/>
            <person name="Solovyev V."/>
            <person name="Kosarev P."/>
            <person name="Brown G."/>
            <person name="Chen H.C."/>
            <person name="Ermolaeva O."/>
            <person name="Hlavina W."/>
            <person name="Kapustin Y."/>
            <person name="Kiryutin B."/>
            <person name="Kitts P."/>
            <person name="Maglott D."/>
            <person name="Pruitt K."/>
            <person name="Sapojnikov V."/>
            <person name="Souvorov A."/>
            <person name="Mackey A.J."/>
            <person name="Waterhouse R.M."/>
            <person name="Wyder S."/>
            <person name="Zdobnov E.M."/>
            <person name="Zdobnov E.M."/>
            <person name="Wyder S."/>
            <person name="Kriventseva E.V."/>
            <person name="Kadowaki T."/>
            <person name="Bork P."/>
            <person name="Aranda M."/>
            <person name="Bao R."/>
            <person name="Beermann A."/>
            <person name="Berns N."/>
            <person name="Bolognesi R."/>
            <person name="Bonneton F."/>
            <person name="Bopp D."/>
            <person name="Brown S.J."/>
            <person name="Bucher G."/>
            <person name="Butts T."/>
            <person name="Chaumot A."/>
            <person name="Denell R.E."/>
            <person name="Ferrier D.E."/>
            <person name="Friedrich M."/>
            <person name="Gordon C.M."/>
            <person name="Jindra M."/>
            <person name="Klingler M."/>
            <person name="Lan Q."/>
            <person name="Lattorff H.M."/>
            <person name="Laudet V."/>
            <person name="von Levetsow C."/>
            <person name="Liu Z."/>
            <person name="Lutz R."/>
            <person name="Lynch J.A."/>
            <person name="da Fonseca R.N."/>
            <person name="Posnien N."/>
            <person name="Reuter R."/>
            <person name="Roth S."/>
            <person name="Savard J."/>
            <person name="Schinko J.B."/>
            <person name="Schmitt C."/>
            <person name="Schoppmeier M."/>
            <person name="Schroder R."/>
            <person name="Shippy T.D."/>
            <person name="Simonnet F."/>
            <person name="Marques-Souza H."/>
            <person name="Tautz D."/>
            <person name="Tomoyasu Y."/>
            <person name="Trauner J."/>
            <person name="Van der Zee M."/>
            <person name="Vervoort M."/>
            <person name="Wittkopp N."/>
            <person name="Wimmer E.A."/>
            <person name="Yang X."/>
            <person name="Jones A.K."/>
            <person name="Sattelle D.B."/>
            <person name="Ebert P.R."/>
            <person name="Nelson D."/>
            <person name="Scott J.G."/>
            <person name="Beeman R.W."/>
            <person name="Muthukrishnan S."/>
            <person name="Kramer K.J."/>
            <person name="Arakane Y."/>
            <person name="Beeman R.W."/>
            <person name="Zhu Q."/>
            <person name="Hogenkamp D."/>
            <person name="Dixit R."/>
            <person name="Oppert B."/>
            <person name="Jiang H."/>
            <person name="Zou Z."/>
            <person name="Marshall J."/>
            <person name="Elpidina E."/>
            <person name="Vinokurov K."/>
            <person name="Oppert C."/>
            <person name="Zou Z."/>
            <person name="Evans J."/>
            <person name="Lu Z."/>
            <person name="Zhao P."/>
            <person name="Sumathipala N."/>
            <person name="Altincicek B."/>
            <person name="Vilcinskas A."/>
            <person name="Williams M."/>
            <person name="Hultmark D."/>
            <person name="Hetru C."/>
            <person name="Jiang H."/>
            <person name="Grimmelikhuijzen C.J."/>
            <person name="Hauser F."/>
            <person name="Cazzamali G."/>
            <person name="Williamson M."/>
            <person name="Park Y."/>
            <person name="Li B."/>
            <person name="Tanaka Y."/>
            <person name="Predel R."/>
            <person name="Neupert S."/>
            <person name="Schachtner J."/>
            <person name="Verleyen P."/>
            <person name="Raible F."/>
            <person name="Bork P."/>
            <person name="Friedrich M."/>
            <person name="Walden K.K."/>
            <person name="Robertson H.M."/>
            <person name="Angeli S."/>
            <person name="Foret S."/>
            <person name="Bucher G."/>
            <person name="Schuetz S."/>
            <person name="Maleszka R."/>
            <person name="Wimmer E.A."/>
            <person name="Beeman R.W."/>
            <person name="Lorenzen M."/>
            <person name="Tomoyasu Y."/>
            <person name="Miller S.C."/>
            <person name="Grossmann D."/>
            <person name="Bucher G."/>
        </authorList>
    </citation>
    <scope>NUCLEOTIDE SEQUENCE [LARGE SCALE GENOMIC DNA]</scope>
    <source>
        <strain evidence="15 16">Georgia GA2</strain>
    </source>
</reference>
<feature type="compositionally biased region" description="Basic residues" evidence="12">
    <location>
        <begin position="110"/>
        <end position="124"/>
    </location>
</feature>
<dbReference type="PANTHER" id="PTHR14519">
    <property type="entry name" value="VITAMIN K EPOXIDE REDUCTASE COMPLEX, SUBUNIT 1"/>
    <property type="match status" value="1"/>
</dbReference>
<evidence type="ECO:0000256" key="11">
    <source>
        <dbReference type="ARBA" id="ARBA00023284"/>
    </source>
</evidence>
<accession>A0A139WDY1</accession>
<dbReference type="AlphaFoldDB" id="A0A139WDY1"/>
<dbReference type="InParanoid" id="A0A139WDY1"/>
<dbReference type="CDD" id="cd12917">
    <property type="entry name" value="VKOR_euk"/>
    <property type="match status" value="1"/>
</dbReference>
<evidence type="ECO:0000256" key="1">
    <source>
        <dbReference type="ARBA" id="ARBA00004477"/>
    </source>
</evidence>
<keyword evidence="9 13" id="KW-0472">Membrane</keyword>
<feature type="region of interest" description="Disordered" evidence="12">
    <location>
        <begin position="160"/>
        <end position="187"/>
    </location>
</feature>
<feature type="transmembrane region" description="Helical" evidence="13">
    <location>
        <begin position="235"/>
        <end position="256"/>
    </location>
</feature>
<dbReference type="InterPro" id="IPR038354">
    <property type="entry name" value="VKOR_sf"/>
</dbReference>
<keyword evidence="7 13" id="KW-1133">Transmembrane helix</keyword>
<keyword evidence="5" id="KW-0874">Quinone</keyword>
<evidence type="ECO:0000256" key="10">
    <source>
        <dbReference type="ARBA" id="ARBA00023157"/>
    </source>
</evidence>
<evidence type="ECO:0000256" key="13">
    <source>
        <dbReference type="SAM" id="Phobius"/>
    </source>
</evidence>
<keyword evidence="4 13" id="KW-0812">Transmembrane</keyword>
<organism evidence="15 16">
    <name type="scientific">Tribolium castaneum</name>
    <name type="common">Red flour beetle</name>
    <dbReference type="NCBI Taxonomy" id="7070"/>
    <lineage>
        <taxon>Eukaryota</taxon>
        <taxon>Metazoa</taxon>
        <taxon>Ecdysozoa</taxon>
        <taxon>Arthropoda</taxon>
        <taxon>Hexapoda</taxon>
        <taxon>Insecta</taxon>
        <taxon>Pterygota</taxon>
        <taxon>Neoptera</taxon>
        <taxon>Endopterygota</taxon>
        <taxon>Coleoptera</taxon>
        <taxon>Polyphaga</taxon>
        <taxon>Cucujiformia</taxon>
        <taxon>Tenebrionidae</taxon>
        <taxon>Tenebrionidae incertae sedis</taxon>
        <taxon>Tribolium</taxon>
    </lineage>
</organism>
<dbReference type="SMART" id="SM00756">
    <property type="entry name" value="VKc"/>
    <property type="match status" value="1"/>
</dbReference>
<gene>
    <name evidence="15" type="primary">AUGUSTUS-3.0.2_34821</name>
    <name evidence="15" type="ORF">TcasGA2_TC034821</name>
</gene>
<feature type="compositionally biased region" description="Polar residues" evidence="12">
    <location>
        <begin position="130"/>
        <end position="139"/>
    </location>
</feature>
<evidence type="ECO:0000256" key="8">
    <source>
        <dbReference type="ARBA" id="ARBA00023002"/>
    </source>
</evidence>
<keyword evidence="16" id="KW-1185">Reference proteome</keyword>
<evidence type="ECO:0000313" key="15">
    <source>
        <dbReference type="EMBL" id="KYB26129.1"/>
    </source>
</evidence>
<comment type="similarity">
    <text evidence="2">Belongs to the VKOR family.</text>
</comment>
<comment type="subcellular location">
    <subcellularLocation>
        <location evidence="1">Endoplasmic reticulum membrane</location>
        <topology evidence="1">Multi-pass membrane protein</topology>
    </subcellularLocation>
</comment>
<evidence type="ECO:0000256" key="3">
    <source>
        <dbReference type="ARBA" id="ARBA00012278"/>
    </source>
</evidence>
<proteinExistence type="inferred from homology"/>
<dbReference type="EMBL" id="KQ971357">
    <property type="protein sequence ID" value="KYB26129.1"/>
    <property type="molecule type" value="Genomic_DNA"/>
</dbReference>
<sequence length="395" mass="44901">MENPSTMSSSTSGSLFFLRRLCGRWGFSLTTFSSSSPLSGPSRRSALPSLWACMRWARLLRLFRCFTSTSMTQTLLPFRRWRRRFAHIATIDYQQQHHLELWRTGGLAHHRGGPRHIARPHQHHTPTTPYTGNHTNTDLSTINNIYNGHDTASQYNVKCRDAPARPRGPPPNQRRCQRNGAETTSTDNGLLSHWLGCTAPRGNHLLELIHKYGRPKKSGAQTLQFVFFAMVSTPFYNYAISFFCILGLGLSIYAYIVELQVENDSKYVAMCDISEHMSCSKAFKSEYGKGLGLVSKDSIFYKPNSLLGILFYSLTATLAQSNSPIITRLSYWSIFLANLTSLYFAYILYFKLYDFCIVCVSTYVVNILCLILTNFKLRKLTTATAEQIDSIRKTK</sequence>
<feature type="region of interest" description="Disordered" evidence="12">
    <location>
        <begin position="110"/>
        <end position="139"/>
    </location>
</feature>
<evidence type="ECO:0000313" key="16">
    <source>
        <dbReference type="Proteomes" id="UP000007266"/>
    </source>
</evidence>
<dbReference type="InterPro" id="IPR012932">
    <property type="entry name" value="VKOR"/>
</dbReference>
<dbReference type="PANTHER" id="PTHR14519:SF8">
    <property type="entry name" value="VITAMIN K EPOXIDE REDUCTASE COMPLEX SUBUNIT 1"/>
    <property type="match status" value="1"/>
</dbReference>
<dbReference type="GO" id="GO:0005789">
    <property type="term" value="C:endoplasmic reticulum membrane"/>
    <property type="evidence" value="ECO:0007669"/>
    <property type="project" value="UniProtKB-SubCell"/>
</dbReference>
<dbReference type="Pfam" id="PF07884">
    <property type="entry name" value="VKOR"/>
    <property type="match status" value="1"/>
</dbReference>
<name>A0A139WDY1_TRICA</name>
<dbReference type="FunFam" id="1.20.1440.130:FF:000010">
    <property type="entry name" value="Predicted protein"/>
    <property type="match status" value="1"/>
</dbReference>
<evidence type="ECO:0000256" key="12">
    <source>
        <dbReference type="SAM" id="MobiDB-lite"/>
    </source>
</evidence>
<protein>
    <recommendedName>
        <fullName evidence="3">vitamin-K-epoxide reductase (warfarin-sensitive)</fullName>
        <ecNumber evidence="3">1.17.4.4</ecNumber>
    </recommendedName>
</protein>
<evidence type="ECO:0000256" key="9">
    <source>
        <dbReference type="ARBA" id="ARBA00023136"/>
    </source>
</evidence>